<evidence type="ECO:0000259" key="1">
    <source>
        <dbReference type="PROSITE" id="PS51831"/>
    </source>
</evidence>
<dbReference type="EMBL" id="AP027742">
    <property type="protein sequence ID" value="BDZ78624.1"/>
    <property type="molecule type" value="Genomic_DNA"/>
</dbReference>
<accession>A0ABM8IE03</accession>
<evidence type="ECO:0000313" key="3">
    <source>
        <dbReference type="Proteomes" id="UP001305815"/>
    </source>
</evidence>
<protein>
    <submittedName>
        <fullName evidence="2">Metal-dependent phosphohydrolase</fullName>
    </submittedName>
</protein>
<feature type="domain" description="HD" evidence="1">
    <location>
        <begin position="27"/>
        <end position="146"/>
    </location>
</feature>
<dbReference type="PROSITE" id="PS51831">
    <property type="entry name" value="HD"/>
    <property type="match status" value="1"/>
</dbReference>
<dbReference type="CDD" id="cd00077">
    <property type="entry name" value="HDc"/>
    <property type="match status" value="1"/>
</dbReference>
<gene>
    <name evidence="2" type="ORF">Lac1_28070</name>
</gene>
<proteinExistence type="predicted"/>
<name>A0ABM8IE03_9FIRM</name>
<dbReference type="SMART" id="SM00471">
    <property type="entry name" value="HDc"/>
    <property type="match status" value="1"/>
</dbReference>
<keyword evidence="3" id="KW-1185">Reference proteome</keyword>
<dbReference type="InterPro" id="IPR006675">
    <property type="entry name" value="HDIG_dom"/>
</dbReference>
<dbReference type="Pfam" id="PF01966">
    <property type="entry name" value="HD"/>
    <property type="match status" value="1"/>
</dbReference>
<dbReference type="InterPro" id="IPR003607">
    <property type="entry name" value="HD/PDEase_dom"/>
</dbReference>
<dbReference type="Proteomes" id="UP001305815">
    <property type="component" value="Chromosome"/>
</dbReference>
<reference evidence="3" key="1">
    <citation type="journal article" date="2023" name="Int. J. Syst. Evol. Microbiol.">
        <title>Claveliimonas bilis gen. nov., sp. nov., deoxycholic acid-producing bacteria isolated from human faeces, and reclassification of Sellimonas monacensis Zenner et al. 2021 as Claveliimonas monacensis comb. nov.</title>
        <authorList>
            <person name="Hisatomi A."/>
            <person name="Kastawa N.W.E.P.G."/>
            <person name="Song I."/>
            <person name="Ohkuma M."/>
            <person name="Fukiya S."/>
            <person name="Sakamoto M."/>
        </authorList>
    </citation>
    <scope>NUCLEOTIDE SEQUENCE [LARGE SCALE GENOMIC DNA]</scope>
    <source>
        <strain evidence="3">12BBH14</strain>
    </source>
</reference>
<dbReference type="RefSeq" id="WP_316265685.1">
    <property type="nucleotide sequence ID" value="NZ_AP027742.1"/>
</dbReference>
<organism evidence="2 3">
    <name type="scientific">Claveliimonas bilis</name>
    <dbReference type="NCBI Taxonomy" id="3028070"/>
    <lineage>
        <taxon>Bacteria</taxon>
        <taxon>Bacillati</taxon>
        <taxon>Bacillota</taxon>
        <taxon>Clostridia</taxon>
        <taxon>Lachnospirales</taxon>
        <taxon>Lachnospiraceae</taxon>
        <taxon>Claveliimonas</taxon>
    </lineage>
</organism>
<evidence type="ECO:0000313" key="2">
    <source>
        <dbReference type="EMBL" id="BDZ78624.1"/>
    </source>
</evidence>
<dbReference type="InterPro" id="IPR006674">
    <property type="entry name" value="HD_domain"/>
</dbReference>
<sequence length="256" mass="29832">MDYNQARMEFEQYLNDYDRTDGKVKLKITHTYGVVARSGQIAERMGLSAEDRELAKMIALLHDIGRFEQLKRYDSFLPETMDHAAYGADILFKGGLIRRFLEEDTWDSIIEEAIRKHSDYILSGIEDQRTLLHARLIRDADKLDNCRVKLEDPLETFMNASAQEIGEQKITEKVRDDILKGKSILSSDRITDMDFWVSYLAYFYDLNFKESLEIVKENNYVGKIAGRIPYSNPETKATMRKISEELEKYIDGRLNM</sequence>
<dbReference type="NCBIfam" id="TIGR00277">
    <property type="entry name" value="HDIG"/>
    <property type="match status" value="1"/>
</dbReference>